<dbReference type="InterPro" id="IPR036390">
    <property type="entry name" value="WH_DNA-bd_sf"/>
</dbReference>
<dbReference type="SMART" id="SM00973">
    <property type="entry name" value="Sec63"/>
    <property type="match status" value="1"/>
</dbReference>
<dbReference type="Gene3D" id="1.10.3380.10">
    <property type="entry name" value="Sec63 N-terminal domain-like domain"/>
    <property type="match status" value="1"/>
</dbReference>
<protein>
    <submittedName>
        <fullName evidence="13">Putative activating signal cointegrator 1 complex subunit 3 family 1 ASCC3L1</fullName>
    </submittedName>
</protein>
<evidence type="ECO:0000256" key="2">
    <source>
        <dbReference type="ARBA" id="ARBA00004240"/>
    </source>
</evidence>
<proteinExistence type="predicted"/>
<evidence type="ECO:0000256" key="10">
    <source>
        <dbReference type="ARBA" id="ARBA00023136"/>
    </source>
</evidence>
<evidence type="ECO:0000256" key="11">
    <source>
        <dbReference type="ARBA" id="ARBA00023186"/>
    </source>
</evidence>
<evidence type="ECO:0000256" key="9">
    <source>
        <dbReference type="ARBA" id="ARBA00022989"/>
    </source>
</evidence>
<dbReference type="GO" id="GO:0005681">
    <property type="term" value="C:spliceosomal complex"/>
    <property type="evidence" value="ECO:0007669"/>
    <property type="project" value="TreeGrafter"/>
</dbReference>
<accession>A0A2G8Y8Z1</accession>
<dbReference type="GO" id="GO:0005524">
    <property type="term" value="F:ATP binding"/>
    <property type="evidence" value="ECO:0007669"/>
    <property type="project" value="UniProtKB-KW"/>
</dbReference>
<dbReference type="SUPFAM" id="SSF158702">
    <property type="entry name" value="Sec63 N-terminal domain-like"/>
    <property type="match status" value="1"/>
</dbReference>
<evidence type="ECO:0000256" key="1">
    <source>
        <dbReference type="ARBA" id="ARBA00004141"/>
    </source>
</evidence>
<dbReference type="SUPFAM" id="SSF81296">
    <property type="entry name" value="E set domains"/>
    <property type="match status" value="1"/>
</dbReference>
<reference evidence="13 14" key="1">
    <citation type="journal article" date="2016" name="Nat. Commun.">
        <title>Local admixture of amplified and diversified secreted pathogenesis determinants shapes mosaic Toxoplasma gondii genomes.</title>
        <authorList>
            <person name="Lorenzi H."/>
            <person name="Khan A."/>
            <person name="Behnke M.S."/>
            <person name="Namasivayam S."/>
            <person name="Swapna L.S."/>
            <person name="Hadjithomas M."/>
            <person name="Karamycheva S."/>
            <person name="Pinney D."/>
            <person name="Brunk B.P."/>
            <person name="Ajioka J.W."/>
            <person name="Ajzenberg D."/>
            <person name="Boothroyd J.C."/>
            <person name="Boyle J.P."/>
            <person name="Darde M.L."/>
            <person name="Diaz-Miranda M.A."/>
            <person name="Dubey J.P."/>
            <person name="Fritz H.M."/>
            <person name="Gennari S.M."/>
            <person name="Gregory B.D."/>
            <person name="Kim K."/>
            <person name="Saeij J.P."/>
            <person name="Su C."/>
            <person name="White M.W."/>
            <person name="Zhu X.Q."/>
            <person name="Howe D.K."/>
            <person name="Rosenthal B.M."/>
            <person name="Grigg M.E."/>
            <person name="Parkinson J."/>
            <person name="Liu L."/>
            <person name="Kissinger J.C."/>
            <person name="Roos D.S."/>
            <person name="Sibley L.D."/>
        </authorList>
    </citation>
    <scope>NUCLEOTIDE SEQUENCE [LARGE SCALE GENOMIC DNA]</scope>
    <source>
        <strain evidence="13 14">COUG</strain>
    </source>
</reference>
<dbReference type="GO" id="GO:0000388">
    <property type="term" value="P:spliceosome conformational change to release U4 (or U4atac) and U1 (or U11)"/>
    <property type="evidence" value="ECO:0007669"/>
    <property type="project" value="TreeGrafter"/>
</dbReference>
<dbReference type="GO" id="GO:0005783">
    <property type="term" value="C:endoplasmic reticulum"/>
    <property type="evidence" value="ECO:0007669"/>
    <property type="project" value="UniProtKB-SubCell"/>
</dbReference>
<dbReference type="Pfam" id="PF02889">
    <property type="entry name" value="Sec63"/>
    <property type="match status" value="1"/>
</dbReference>
<evidence type="ECO:0000256" key="7">
    <source>
        <dbReference type="ARBA" id="ARBA00022824"/>
    </source>
</evidence>
<sequence>MRGSRFCPHVFTPQRAFLAAARAGLFNFHPSVRTVPLEISLHGFDVYHREARLLAMSKAVYQAVKLYTRDDDRSTLKKLKNVIVFCSDRRHCRLTAIDLLLQAAADDDPKKFLHVSDEVMRKYTSVVRDKMLSETLAYGVGLLHSGLSAAEQQLVQQLHAAGAIQVVVVAEECAWGLQMYAHLVVIVDTKKFTENGYEDYTVADVLQMLGHATRPSIDKHGFAVLFCPSSKREFYKKFVFEPLPVESQLEQNLVDHINAEVVLKTIENKQDAVDWLTWTFLYRRLAKNPNYYGLQGVSHQHLSDYLSELVESSVHTLEQAQCVSEQNEVDLQPLNLGLVAAFYYVKVNTIELFNRSLTPTCKRRALLEILAASSEFSTLPLRPGEEGTLKGLAQRLGVRLPANSEDLNKPSTKALILLYAHFNRTPLPSDLIADQKVLLEPSIRLLHALVDVISSNGWLVPALSAMEICQAVVQAMTTAALGGGNATQCSALKQLPHFTDELVEQAKEMGVDDIFDLMNMDEKEREKLLKPLTPSQLKDVAKASNRYPVVNVEFQVSKKDDVLPNENLQCTVTLERDCAEETSGAVYAPYFPREKEEQWWLVVGRASSNSLAAIKRLSLNKPTTTVTLSFEAPETDGKHSYVLYLMGDSYVGGDQEYKFDVRVRS</sequence>
<keyword evidence="7" id="KW-0256">Endoplasmic reticulum</keyword>
<evidence type="ECO:0000256" key="8">
    <source>
        <dbReference type="ARBA" id="ARBA00022840"/>
    </source>
</evidence>
<evidence type="ECO:0000313" key="14">
    <source>
        <dbReference type="Proteomes" id="UP000236343"/>
    </source>
</evidence>
<keyword evidence="6" id="KW-0347">Helicase</keyword>
<feature type="domain" description="SEC63" evidence="12">
    <location>
        <begin position="333"/>
        <end position="661"/>
    </location>
</feature>
<keyword evidence="4" id="KW-0547">Nucleotide-binding</keyword>
<organism evidence="13 14">
    <name type="scientific">Toxoplasma gondii COUG</name>
    <dbReference type="NCBI Taxonomy" id="1074873"/>
    <lineage>
        <taxon>Eukaryota</taxon>
        <taxon>Sar</taxon>
        <taxon>Alveolata</taxon>
        <taxon>Apicomplexa</taxon>
        <taxon>Conoidasida</taxon>
        <taxon>Coccidia</taxon>
        <taxon>Eucoccidiorida</taxon>
        <taxon>Eimeriorina</taxon>
        <taxon>Sarcocystidae</taxon>
        <taxon>Toxoplasma</taxon>
    </lineage>
</organism>
<dbReference type="InterPro" id="IPR027417">
    <property type="entry name" value="P-loop_NTPase"/>
</dbReference>
<evidence type="ECO:0000313" key="13">
    <source>
        <dbReference type="EMBL" id="PIM03742.1"/>
    </source>
</evidence>
<dbReference type="Gene3D" id="3.40.50.300">
    <property type="entry name" value="P-loop containing nucleotide triphosphate hydrolases"/>
    <property type="match status" value="1"/>
</dbReference>
<evidence type="ECO:0000256" key="4">
    <source>
        <dbReference type="ARBA" id="ARBA00022741"/>
    </source>
</evidence>
<dbReference type="AlphaFoldDB" id="A0A2G8Y8Z1"/>
<dbReference type="FunFam" id="1.10.10.10:FF:000012">
    <property type="entry name" value="U5 small nuclear ribonucleoprotein helicase"/>
    <property type="match status" value="1"/>
</dbReference>
<keyword evidence="11" id="KW-0143">Chaperone</keyword>
<evidence type="ECO:0000256" key="5">
    <source>
        <dbReference type="ARBA" id="ARBA00022801"/>
    </source>
</evidence>
<dbReference type="InterPro" id="IPR057842">
    <property type="entry name" value="WH_MER3"/>
</dbReference>
<dbReference type="PANTHER" id="PTHR24075">
    <property type="entry name" value="SEC63 DOMAIN-CONTAINING"/>
    <property type="match status" value="1"/>
</dbReference>
<keyword evidence="10" id="KW-0472">Membrane</keyword>
<dbReference type="SUPFAM" id="SSF52540">
    <property type="entry name" value="P-loop containing nucleoside triphosphate hydrolases"/>
    <property type="match status" value="1"/>
</dbReference>
<dbReference type="Gene3D" id="1.10.10.10">
    <property type="entry name" value="Winged helix-like DNA-binding domain superfamily/Winged helix DNA-binding domain"/>
    <property type="match status" value="1"/>
</dbReference>
<keyword evidence="8" id="KW-0067">ATP-binding</keyword>
<comment type="subcellular location">
    <subcellularLocation>
        <location evidence="2">Endoplasmic reticulum</location>
    </subcellularLocation>
    <subcellularLocation>
        <location evidence="1">Membrane</location>
        <topology evidence="1">Multi-pass membrane protein</topology>
    </subcellularLocation>
</comment>
<dbReference type="VEuPathDB" id="ToxoDB:TGCOUG_223390B"/>
<keyword evidence="3" id="KW-0812">Transmembrane</keyword>
<dbReference type="PANTHER" id="PTHR24075:SF5">
    <property type="entry name" value="U5 SMALL NUCLEAR RIBONUCLEOPROTEIN 200 KDA HELICASE"/>
    <property type="match status" value="1"/>
</dbReference>
<dbReference type="EMBL" id="AGQR02000633">
    <property type="protein sequence ID" value="PIM03742.1"/>
    <property type="molecule type" value="Genomic_DNA"/>
</dbReference>
<gene>
    <name evidence="13" type="ORF">TGCOUG_223390B</name>
</gene>
<dbReference type="FunFam" id="1.10.3380.10:FF:000002">
    <property type="entry name" value="Activating signal cointegrator 1 complex subunit 3"/>
    <property type="match status" value="1"/>
</dbReference>
<dbReference type="GO" id="GO:0016787">
    <property type="term" value="F:hydrolase activity"/>
    <property type="evidence" value="ECO:0007669"/>
    <property type="project" value="UniProtKB-KW"/>
</dbReference>
<evidence type="ECO:0000256" key="3">
    <source>
        <dbReference type="ARBA" id="ARBA00022692"/>
    </source>
</evidence>
<dbReference type="InterPro" id="IPR036388">
    <property type="entry name" value="WH-like_DNA-bd_sf"/>
</dbReference>
<evidence type="ECO:0000259" key="12">
    <source>
        <dbReference type="SMART" id="SM00973"/>
    </source>
</evidence>
<dbReference type="GO" id="GO:0003724">
    <property type="term" value="F:RNA helicase activity"/>
    <property type="evidence" value="ECO:0007669"/>
    <property type="project" value="TreeGrafter"/>
</dbReference>
<dbReference type="Proteomes" id="UP000236343">
    <property type="component" value="Unassembled WGS sequence"/>
</dbReference>
<dbReference type="InterPro" id="IPR035892">
    <property type="entry name" value="C2_domain_sf"/>
</dbReference>
<dbReference type="InterPro" id="IPR004179">
    <property type="entry name" value="Sec63-dom"/>
</dbReference>
<dbReference type="Gene3D" id="2.60.40.150">
    <property type="entry name" value="C2 domain"/>
    <property type="match status" value="1"/>
</dbReference>
<dbReference type="InterPro" id="IPR014756">
    <property type="entry name" value="Ig_E-set"/>
</dbReference>
<dbReference type="Gene3D" id="1.10.150.20">
    <property type="entry name" value="5' to 3' exonuclease, C-terminal subdomain"/>
    <property type="match status" value="1"/>
</dbReference>
<comment type="caution">
    <text evidence="13">The sequence shown here is derived from an EMBL/GenBank/DDBJ whole genome shotgun (WGS) entry which is preliminary data.</text>
</comment>
<name>A0A2G8Y8Z1_TOXGO</name>
<dbReference type="GO" id="GO:0016020">
    <property type="term" value="C:membrane"/>
    <property type="evidence" value="ECO:0007669"/>
    <property type="project" value="UniProtKB-SubCell"/>
</dbReference>
<keyword evidence="9" id="KW-1133">Transmembrane helix</keyword>
<evidence type="ECO:0000256" key="6">
    <source>
        <dbReference type="ARBA" id="ARBA00022806"/>
    </source>
</evidence>
<dbReference type="Pfam" id="PF23445">
    <property type="entry name" value="WHD_SNRNP200"/>
    <property type="match status" value="1"/>
</dbReference>
<dbReference type="GO" id="GO:0003723">
    <property type="term" value="F:RNA binding"/>
    <property type="evidence" value="ECO:0007669"/>
    <property type="project" value="TreeGrafter"/>
</dbReference>
<dbReference type="FunFam" id="2.60.40.150:FF:000113">
    <property type="entry name" value="activating signal cointegrator 1 complex subunit 3"/>
    <property type="match status" value="1"/>
</dbReference>
<keyword evidence="5" id="KW-0378">Hydrolase</keyword>
<dbReference type="SUPFAM" id="SSF46785">
    <property type="entry name" value="Winged helix' DNA-binding domain"/>
    <property type="match status" value="1"/>
</dbReference>